<feature type="transmembrane region" description="Helical" evidence="1">
    <location>
        <begin position="148"/>
        <end position="167"/>
    </location>
</feature>
<dbReference type="InterPro" id="IPR018253">
    <property type="entry name" value="DnaJ_domain_CS"/>
</dbReference>
<dbReference type="PANTHER" id="PTHR43908:SF3">
    <property type="entry name" value="AT29763P-RELATED"/>
    <property type="match status" value="1"/>
</dbReference>
<dbReference type="eggNOG" id="KOG0714">
    <property type="taxonomic scope" value="Eukaryota"/>
</dbReference>
<sequence>MDDEISRILNSPTYYDVLQVDRNVDQEALKRAYRKVALKVHPDRCKHEKATEAFQKVSHAYEVLSDENKRRQYDLYGETGPRPMRAQEAEGARVFVQEIDPDISRQFFGFHQFGFGDDFDDFPFGNVHFRRYNYARPQEQNLHPFRNFHLLSILVIFIVMILLNSFVQRMGSGNIESLIKSNLVFNGMPKNADRKYIDFTTLYSQEPFQIPYDVYVTVYRKLGGVSPQELTRFIRDVADSEYINFMKEKCKAESTHSLPKTSCNRVNELVKQRPRKSVFDL</sequence>
<dbReference type="SMR" id="A2DSI2"/>
<evidence type="ECO:0000256" key="1">
    <source>
        <dbReference type="SAM" id="Phobius"/>
    </source>
</evidence>
<dbReference type="PROSITE" id="PS00636">
    <property type="entry name" value="DNAJ_1"/>
    <property type="match status" value="1"/>
</dbReference>
<keyword evidence="1" id="KW-1133">Transmembrane helix</keyword>
<feature type="domain" description="J" evidence="2">
    <location>
        <begin position="13"/>
        <end position="77"/>
    </location>
</feature>
<dbReference type="AlphaFoldDB" id="A2DSI2"/>
<reference evidence="3" key="2">
    <citation type="journal article" date="2007" name="Science">
        <title>Draft genome sequence of the sexually transmitted pathogen Trichomonas vaginalis.</title>
        <authorList>
            <person name="Carlton J.M."/>
            <person name="Hirt R.P."/>
            <person name="Silva J.C."/>
            <person name="Delcher A.L."/>
            <person name="Schatz M."/>
            <person name="Zhao Q."/>
            <person name="Wortman J.R."/>
            <person name="Bidwell S.L."/>
            <person name="Alsmark U.C.M."/>
            <person name="Besteiro S."/>
            <person name="Sicheritz-Ponten T."/>
            <person name="Noel C.J."/>
            <person name="Dacks J.B."/>
            <person name="Foster P.G."/>
            <person name="Simillion C."/>
            <person name="Van de Peer Y."/>
            <person name="Miranda-Saavedra D."/>
            <person name="Barton G.J."/>
            <person name="Westrop G.D."/>
            <person name="Mueller S."/>
            <person name="Dessi D."/>
            <person name="Fiori P.L."/>
            <person name="Ren Q."/>
            <person name="Paulsen I."/>
            <person name="Zhang H."/>
            <person name="Bastida-Corcuera F.D."/>
            <person name="Simoes-Barbosa A."/>
            <person name="Brown M.T."/>
            <person name="Hayes R.D."/>
            <person name="Mukherjee M."/>
            <person name="Okumura C.Y."/>
            <person name="Schneider R."/>
            <person name="Smith A.J."/>
            <person name="Vanacova S."/>
            <person name="Villalvazo M."/>
            <person name="Haas B.J."/>
            <person name="Pertea M."/>
            <person name="Feldblyum T.V."/>
            <person name="Utterback T.R."/>
            <person name="Shu C.L."/>
            <person name="Osoegawa K."/>
            <person name="de Jong P.J."/>
            <person name="Hrdy I."/>
            <person name="Horvathova L."/>
            <person name="Zubacova Z."/>
            <person name="Dolezal P."/>
            <person name="Malik S.B."/>
            <person name="Logsdon J.M. Jr."/>
            <person name="Henze K."/>
            <person name="Gupta A."/>
            <person name="Wang C.C."/>
            <person name="Dunne R.L."/>
            <person name="Upcroft J.A."/>
            <person name="Upcroft P."/>
            <person name="White O."/>
            <person name="Salzberg S.L."/>
            <person name="Tang P."/>
            <person name="Chiu C.-H."/>
            <person name="Lee Y.-S."/>
            <person name="Embley T.M."/>
            <person name="Coombs G.H."/>
            <person name="Mottram J.C."/>
            <person name="Tachezy J."/>
            <person name="Fraser-Liggett C.M."/>
            <person name="Johnson P.J."/>
        </authorList>
    </citation>
    <scope>NUCLEOTIDE SEQUENCE [LARGE SCALE GENOMIC DNA]</scope>
    <source>
        <strain evidence="3">G3</strain>
    </source>
</reference>
<dbReference type="PRINTS" id="PR00625">
    <property type="entry name" value="JDOMAIN"/>
</dbReference>
<dbReference type="VEuPathDB" id="TrichDB:TVAG_433990"/>
<dbReference type="STRING" id="5722.A2DSI2"/>
<dbReference type="Proteomes" id="UP000001542">
    <property type="component" value="Unassembled WGS sequence"/>
</dbReference>
<dbReference type="PROSITE" id="PS50076">
    <property type="entry name" value="DNAJ_2"/>
    <property type="match status" value="1"/>
</dbReference>
<dbReference type="InParanoid" id="A2DSI2"/>
<dbReference type="OrthoDB" id="10250354at2759"/>
<accession>A2DSI2</accession>
<gene>
    <name evidence="3" type="ORF">TVAG_433990</name>
</gene>
<dbReference type="InterPro" id="IPR001623">
    <property type="entry name" value="DnaJ_domain"/>
</dbReference>
<keyword evidence="4" id="KW-1185">Reference proteome</keyword>
<keyword evidence="1" id="KW-0812">Transmembrane</keyword>
<evidence type="ECO:0000313" key="4">
    <source>
        <dbReference type="Proteomes" id="UP000001542"/>
    </source>
</evidence>
<dbReference type="CDD" id="cd06257">
    <property type="entry name" value="DnaJ"/>
    <property type="match status" value="1"/>
</dbReference>
<dbReference type="Pfam" id="PF00226">
    <property type="entry name" value="DnaJ"/>
    <property type="match status" value="1"/>
</dbReference>
<dbReference type="PANTHER" id="PTHR43908">
    <property type="entry name" value="AT29763P-RELATED"/>
    <property type="match status" value="1"/>
</dbReference>
<protein>
    <submittedName>
        <fullName evidence="3">DnaJ domain containing protein</fullName>
    </submittedName>
</protein>
<reference evidence="3" key="1">
    <citation type="submission" date="2006-10" db="EMBL/GenBank/DDBJ databases">
        <authorList>
            <person name="Amadeo P."/>
            <person name="Zhao Q."/>
            <person name="Wortman J."/>
            <person name="Fraser-Liggett C."/>
            <person name="Carlton J."/>
        </authorList>
    </citation>
    <scope>NUCLEOTIDE SEQUENCE</scope>
    <source>
        <strain evidence="3">G3</strain>
    </source>
</reference>
<keyword evidence="1" id="KW-0472">Membrane</keyword>
<dbReference type="EMBL" id="DS113240">
    <property type="protein sequence ID" value="EAY16562.1"/>
    <property type="molecule type" value="Genomic_DNA"/>
</dbReference>
<name>A2DSI2_TRIV3</name>
<dbReference type="RefSeq" id="XP_001328785.1">
    <property type="nucleotide sequence ID" value="XM_001328750.1"/>
</dbReference>
<dbReference type="InterPro" id="IPR051100">
    <property type="entry name" value="DnaJ_subfamily_B/C"/>
</dbReference>
<dbReference type="SUPFAM" id="SSF46565">
    <property type="entry name" value="Chaperone J-domain"/>
    <property type="match status" value="1"/>
</dbReference>
<dbReference type="KEGG" id="tva:4774582"/>
<dbReference type="InterPro" id="IPR036869">
    <property type="entry name" value="J_dom_sf"/>
</dbReference>
<evidence type="ECO:0000259" key="2">
    <source>
        <dbReference type="PROSITE" id="PS50076"/>
    </source>
</evidence>
<dbReference type="FunFam" id="1.10.287.110:FF:000140">
    <property type="entry name" value="Chaperone protein DNAj"/>
    <property type="match status" value="1"/>
</dbReference>
<organism evidence="3 4">
    <name type="scientific">Trichomonas vaginalis (strain ATCC PRA-98 / G3)</name>
    <dbReference type="NCBI Taxonomy" id="412133"/>
    <lineage>
        <taxon>Eukaryota</taxon>
        <taxon>Metamonada</taxon>
        <taxon>Parabasalia</taxon>
        <taxon>Trichomonadida</taxon>
        <taxon>Trichomonadidae</taxon>
        <taxon>Trichomonas</taxon>
    </lineage>
</organism>
<dbReference type="GO" id="GO:0071218">
    <property type="term" value="P:cellular response to misfolded protein"/>
    <property type="evidence" value="ECO:0000318"/>
    <property type="project" value="GO_Central"/>
</dbReference>
<dbReference type="GO" id="GO:0030544">
    <property type="term" value="F:Hsp70 protein binding"/>
    <property type="evidence" value="ECO:0000318"/>
    <property type="project" value="GO_Central"/>
</dbReference>
<evidence type="ECO:0000313" key="3">
    <source>
        <dbReference type="EMBL" id="EAY16562.1"/>
    </source>
</evidence>
<proteinExistence type="predicted"/>
<dbReference type="GO" id="GO:0005789">
    <property type="term" value="C:endoplasmic reticulum membrane"/>
    <property type="evidence" value="ECO:0000318"/>
    <property type="project" value="GO_Central"/>
</dbReference>
<dbReference type="SMART" id="SM00271">
    <property type="entry name" value="DnaJ"/>
    <property type="match status" value="1"/>
</dbReference>
<dbReference type="VEuPathDB" id="TrichDB:TVAGG3_0375770"/>
<dbReference type="Gene3D" id="1.10.287.110">
    <property type="entry name" value="DnaJ domain"/>
    <property type="match status" value="1"/>
</dbReference>